<dbReference type="EMBL" id="JANFNG010000002">
    <property type="protein sequence ID" value="MCQ4080106.1"/>
    <property type="molecule type" value="Genomic_DNA"/>
</dbReference>
<evidence type="ECO:0000259" key="3">
    <source>
        <dbReference type="Pfam" id="PF08541"/>
    </source>
</evidence>
<organism evidence="4 5">
    <name type="scientific">Streptomyces humicola</name>
    <dbReference type="NCBI Taxonomy" id="2953240"/>
    <lineage>
        <taxon>Bacteria</taxon>
        <taxon>Bacillati</taxon>
        <taxon>Actinomycetota</taxon>
        <taxon>Actinomycetes</taxon>
        <taxon>Kitasatosporales</taxon>
        <taxon>Streptomycetaceae</taxon>
        <taxon>Streptomyces</taxon>
    </lineage>
</organism>
<evidence type="ECO:0000313" key="5">
    <source>
        <dbReference type="Proteomes" id="UP001057702"/>
    </source>
</evidence>
<gene>
    <name evidence="4" type="ORF">NGB36_05745</name>
</gene>
<keyword evidence="1" id="KW-0808">Transferase</keyword>
<dbReference type="InterPro" id="IPR016039">
    <property type="entry name" value="Thiolase-like"/>
</dbReference>
<protein>
    <recommendedName>
        <fullName evidence="3">Beta-ketoacyl-[acyl-carrier-protein] synthase III C-terminal domain-containing protein</fullName>
    </recommendedName>
</protein>
<sequence>MNGLQCVGIIGTGSCLPGVVPAAIPRQRGGVDRSSAQGLAAAAARRALDSAGVAPEQLSHVVVAGCAHGRPQHGVAALVRRLTGADRAAAFDADAEYGGFVRALTMAEGLLRGEAAGACALVVGVGAGAGAVVLGPVPRGRGTISTSLLTGGGIGAAVNDVLSRAGVTAGAVRHLLAEAGAGQEGADAGGEGAAYVPVALDRVSRRGLLGEGDVVLLCGTGSGGTVGCSLLRWAGTGTDQPWASTHACSF</sequence>
<evidence type="ECO:0000256" key="2">
    <source>
        <dbReference type="ARBA" id="ARBA00023315"/>
    </source>
</evidence>
<proteinExistence type="predicted"/>
<evidence type="ECO:0000313" key="4">
    <source>
        <dbReference type="EMBL" id="MCQ4080106.1"/>
    </source>
</evidence>
<comment type="caution">
    <text evidence="4">The sequence shown here is derived from an EMBL/GenBank/DDBJ whole genome shotgun (WGS) entry which is preliminary data.</text>
</comment>
<dbReference type="PANTHER" id="PTHR34069:SF2">
    <property type="entry name" value="BETA-KETOACYL-[ACYL-CARRIER-PROTEIN] SYNTHASE III"/>
    <property type="match status" value="1"/>
</dbReference>
<accession>A0ABT1PR07</accession>
<keyword evidence="5" id="KW-1185">Reference proteome</keyword>
<evidence type="ECO:0000256" key="1">
    <source>
        <dbReference type="ARBA" id="ARBA00022679"/>
    </source>
</evidence>
<dbReference type="Proteomes" id="UP001057702">
    <property type="component" value="Unassembled WGS sequence"/>
</dbReference>
<reference evidence="4" key="1">
    <citation type="submission" date="2022-06" db="EMBL/GenBank/DDBJ databases">
        <title>Draft genome sequence of Streptomyces sp. RB6PN25 isolated from peat swamp forest in Thailand.</title>
        <authorList>
            <person name="Duangmal K."/>
            <person name="Klaysubun C."/>
        </authorList>
    </citation>
    <scope>NUCLEOTIDE SEQUENCE</scope>
    <source>
        <strain evidence="4">RB6PN25</strain>
    </source>
</reference>
<dbReference type="PANTHER" id="PTHR34069">
    <property type="entry name" value="3-OXOACYL-[ACYL-CARRIER-PROTEIN] SYNTHASE 3"/>
    <property type="match status" value="1"/>
</dbReference>
<name>A0ABT1PR07_9ACTN</name>
<dbReference type="SUPFAM" id="SSF53901">
    <property type="entry name" value="Thiolase-like"/>
    <property type="match status" value="2"/>
</dbReference>
<dbReference type="RefSeq" id="WP_255918963.1">
    <property type="nucleotide sequence ID" value="NZ_JANFNG010000002.1"/>
</dbReference>
<feature type="domain" description="Beta-ketoacyl-[acyl-carrier-protein] synthase III C-terminal" evidence="3">
    <location>
        <begin position="188"/>
        <end position="233"/>
    </location>
</feature>
<dbReference type="Gene3D" id="3.40.47.10">
    <property type="match status" value="2"/>
</dbReference>
<dbReference type="Pfam" id="PF08541">
    <property type="entry name" value="ACP_syn_III_C"/>
    <property type="match status" value="1"/>
</dbReference>
<keyword evidence="2" id="KW-0012">Acyltransferase</keyword>
<dbReference type="InterPro" id="IPR013747">
    <property type="entry name" value="ACP_syn_III_C"/>
</dbReference>